<evidence type="ECO:0000256" key="8">
    <source>
        <dbReference type="ARBA" id="ARBA00049547"/>
    </source>
</evidence>
<organism evidence="11 12">
    <name type="scientific">Luteimonas lutimaris</name>
    <dbReference type="NCBI Taxonomy" id="698645"/>
    <lineage>
        <taxon>Bacteria</taxon>
        <taxon>Pseudomonadati</taxon>
        <taxon>Pseudomonadota</taxon>
        <taxon>Gammaproteobacteria</taxon>
        <taxon>Lysobacterales</taxon>
        <taxon>Lysobacteraceae</taxon>
        <taxon>Luteimonas</taxon>
    </lineage>
</organism>
<feature type="signal peptide" evidence="9">
    <location>
        <begin position="1"/>
        <end position="24"/>
    </location>
</feature>
<dbReference type="InterPro" id="IPR006311">
    <property type="entry name" value="TAT_signal"/>
</dbReference>
<reference evidence="12" key="1">
    <citation type="journal article" date="2019" name="Int. J. Syst. Evol. Microbiol.">
        <title>The Global Catalogue of Microorganisms (GCM) 10K type strain sequencing project: providing services to taxonomists for standard genome sequencing and annotation.</title>
        <authorList>
            <consortium name="The Broad Institute Genomics Platform"/>
            <consortium name="The Broad Institute Genome Sequencing Center for Infectious Disease"/>
            <person name="Wu L."/>
            <person name="Ma J."/>
        </authorList>
    </citation>
    <scope>NUCLEOTIDE SEQUENCE [LARGE SCALE GENOMIC DNA]</scope>
    <source>
        <strain evidence="12">JCM 16916</strain>
    </source>
</reference>
<keyword evidence="9" id="KW-0732">Signal</keyword>
<evidence type="ECO:0000313" key="11">
    <source>
        <dbReference type="EMBL" id="GAA3924848.1"/>
    </source>
</evidence>
<sequence>MQRRHFLRSAGFAAAALSSGGILAREGALPAANDALAAGVPKPPFAPLPPLAPIRASADRIVALDVCTRPFRAQGPRIEAERVGRHTVIHHYGHGGSGWSLSWGSAEQALRLVAAARPRRGELAVVGCGAIGLTTAVAAQRAGYRVRIYAKERLPDVRSFLATGVWSPSSRICTTRFATPEFERLWEAMARTSFHTYQTLLGLPGEPIEWRDGYSLSDVPFNQPSGGGGEDEEPDYPHLEGRLLRDIGPRAVALAPSQHPFPVPYVRRYTQMTFNISAYSRMLMADFERAGGRFETRAFGNLRELADLDERVVVNCTGYGARALLGDDSVIPVRGQTARLVPQPEVTYGLTWRGHNLYTVPRRDGILVQAQAPGDFGNPDTTPDRAAAEAMVARLASLFPQA</sequence>
<dbReference type="InterPro" id="IPR006181">
    <property type="entry name" value="D-amino_acid_oxidase_CS"/>
</dbReference>
<evidence type="ECO:0000256" key="9">
    <source>
        <dbReference type="SAM" id="SignalP"/>
    </source>
</evidence>
<dbReference type="InterPro" id="IPR006076">
    <property type="entry name" value="FAD-dep_OxRdtase"/>
</dbReference>
<dbReference type="Gene3D" id="3.40.50.720">
    <property type="entry name" value="NAD(P)-binding Rossmann-like Domain"/>
    <property type="match status" value="2"/>
</dbReference>
<dbReference type="Pfam" id="PF01266">
    <property type="entry name" value="DAO"/>
    <property type="match status" value="1"/>
</dbReference>
<evidence type="ECO:0000256" key="4">
    <source>
        <dbReference type="ARBA" id="ARBA00022827"/>
    </source>
</evidence>
<name>A0ABP7MK34_9GAMM</name>
<accession>A0ABP7MK34</accession>
<comment type="cofactor">
    <cofactor evidence="1">
        <name>FAD</name>
        <dbReference type="ChEBI" id="CHEBI:57692"/>
    </cofactor>
</comment>
<dbReference type="PROSITE" id="PS51318">
    <property type="entry name" value="TAT"/>
    <property type="match status" value="1"/>
</dbReference>
<dbReference type="SUPFAM" id="SSF51971">
    <property type="entry name" value="Nucleotide-binding domain"/>
    <property type="match status" value="1"/>
</dbReference>
<comment type="caution">
    <text evidence="11">The sequence shown here is derived from an EMBL/GenBank/DDBJ whole genome shotgun (WGS) entry which is preliminary data.</text>
</comment>
<dbReference type="InterPro" id="IPR023209">
    <property type="entry name" value="DAO"/>
</dbReference>
<evidence type="ECO:0000256" key="5">
    <source>
        <dbReference type="ARBA" id="ARBA00023002"/>
    </source>
</evidence>
<evidence type="ECO:0000256" key="2">
    <source>
        <dbReference type="ARBA" id="ARBA00006730"/>
    </source>
</evidence>
<feature type="domain" description="FAD dependent oxidoreductase" evidence="10">
    <location>
        <begin position="123"/>
        <end position="401"/>
    </location>
</feature>
<evidence type="ECO:0000256" key="1">
    <source>
        <dbReference type="ARBA" id="ARBA00001974"/>
    </source>
</evidence>
<dbReference type="RefSeq" id="WP_344759694.1">
    <property type="nucleotide sequence ID" value="NZ_BAAAZU010000009.1"/>
</dbReference>
<keyword evidence="3" id="KW-0285">Flavoprotein</keyword>
<evidence type="ECO:0000313" key="12">
    <source>
        <dbReference type="Proteomes" id="UP001501727"/>
    </source>
</evidence>
<evidence type="ECO:0000256" key="6">
    <source>
        <dbReference type="ARBA" id="ARBA00039101"/>
    </source>
</evidence>
<dbReference type="Proteomes" id="UP001501727">
    <property type="component" value="Unassembled WGS sequence"/>
</dbReference>
<keyword evidence="4" id="KW-0274">FAD</keyword>
<proteinExistence type="inferred from homology"/>
<feature type="chain" id="PRO_5046180196" description="D-amino-acid oxidase" evidence="9">
    <location>
        <begin position="25"/>
        <end position="402"/>
    </location>
</feature>
<dbReference type="PANTHER" id="PTHR11530">
    <property type="entry name" value="D-AMINO ACID OXIDASE"/>
    <property type="match status" value="1"/>
</dbReference>
<dbReference type="Gene3D" id="3.30.9.10">
    <property type="entry name" value="D-Amino Acid Oxidase, subunit A, domain 2"/>
    <property type="match status" value="1"/>
</dbReference>
<protein>
    <recommendedName>
        <fullName evidence="7">D-amino-acid oxidase</fullName>
        <ecNumber evidence="6">1.4.3.3</ecNumber>
    </recommendedName>
</protein>
<gene>
    <name evidence="11" type="ORF">GCM10022229_18410</name>
</gene>
<dbReference type="EC" id="1.4.3.3" evidence="6"/>
<dbReference type="PANTHER" id="PTHR11530:SF11">
    <property type="entry name" value="D-ASPARTATE OXIDASE"/>
    <property type="match status" value="1"/>
</dbReference>
<comment type="catalytic activity">
    <reaction evidence="8">
        <text>a D-alpha-amino acid + O2 + H2O = a 2-oxocarboxylate + H2O2 + NH4(+)</text>
        <dbReference type="Rhea" id="RHEA:21816"/>
        <dbReference type="ChEBI" id="CHEBI:15377"/>
        <dbReference type="ChEBI" id="CHEBI:15379"/>
        <dbReference type="ChEBI" id="CHEBI:16240"/>
        <dbReference type="ChEBI" id="CHEBI:28938"/>
        <dbReference type="ChEBI" id="CHEBI:35179"/>
        <dbReference type="ChEBI" id="CHEBI:59871"/>
        <dbReference type="EC" id="1.4.3.3"/>
    </reaction>
    <physiologicalReaction direction="left-to-right" evidence="8">
        <dbReference type="Rhea" id="RHEA:21817"/>
    </physiologicalReaction>
</comment>
<evidence type="ECO:0000256" key="7">
    <source>
        <dbReference type="ARBA" id="ARBA00039751"/>
    </source>
</evidence>
<evidence type="ECO:0000259" key="10">
    <source>
        <dbReference type="Pfam" id="PF01266"/>
    </source>
</evidence>
<keyword evidence="5" id="KW-0560">Oxidoreductase</keyword>
<dbReference type="EMBL" id="BAAAZU010000009">
    <property type="protein sequence ID" value="GAA3924848.1"/>
    <property type="molecule type" value="Genomic_DNA"/>
</dbReference>
<keyword evidence="12" id="KW-1185">Reference proteome</keyword>
<dbReference type="PROSITE" id="PS00677">
    <property type="entry name" value="DAO"/>
    <property type="match status" value="1"/>
</dbReference>
<evidence type="ECO:0000256" key="3">
    <source>
        <dbReference type="ARBA" id="ARBA00022630"/>
    </source>
</evidence>
<comment type="similarity">
    <text evidence="2">Belongs to the DAMOX/DASOX family.</text>
</comment>